<dbReference type="SMART" id="SM00028">
    <property type="entry name" value="TPR"/>
    <property type="match status" value="1"/>
</dbReference>
<name>A0ABU0M1A0_9HYPH</name>
<gene>
    <name evidence="3" type="ORF">QO015_000339</name>
</gene>
<keyword evidence="1" id="KW-0802">TPR repeat</keyword>
<protein>
    <submittedName>
        <fullName evidence="3">Tetratricopeptide (TPR) repeat protein</fullName>
    </submittedName>
</protein>
<dbReference type="PROSITE" id="PS50005">
    <property type="entry name" value="TPR"/>
    <property type="match status" value="1"/>
</dbReference>
<dbReference type="Pfam" id="PF14559">
    <property type="entry name" value="TPR_19"/>
    <property type="match status" value="1"/>
</dbReference>
<feature type="chain" id="PRO_5047218288" evidence="2">
    <location>
        <begin position="28"/>
        <end position="187"/>
    </location>
</feature>
<dbReference type="InterPro" id="IPR019734">
    <property type="entry name" value="TPR_rpt"/>
</dbReference>
<reference evidence="3 4" key="1">
    <citation type="submission" date="2023-07" db="EMBL/GenBank/DDBJ databases">
        <title>Genomic Encyclopedia of Type Strains, Phase IV (KMG-IV): sequencing the most valuable type-strain genomes for metagenomic binning, comparative biology and taxonomic classification.</title>
        <authorList>
            <person name="Goeker M."/>
        </authorList>
    </citation>
    <scope>NUCLEOTIDE SEQUENCE [LARGE SCALE GENOMIC DNA]</scope>
    <source>
        <strain evidence="3 4">B1-1</strain>
    </source>
</reference>
<dbReference type="Gene3D" id="1.25.40.10">
    <property type="entry name" value="Tetratricopeptide repeat domain"/>
    <property type="match status" value="1"/>
</dbReference>
<proteinExistence type="predicted"/>
<accession>A0ABU0M1A0</accession>
<evidence type="ECO:0000256" key="2">
    <source>
        <dbReference type="SAM" id="SignalP"/>
    </source>
</evidence>
<comment type="caution">
    <text evidence="3">The sequence shown here is derived from an EMBL/GenBank/DDBJ whole genome shotgun (WGS) entry which is preliminary data.</text>
</comment>
<dbReference type="RefSeq" id="WP_266281876.1">
    <property type="nucleotide sequence ID" value="NZ_JAPKNF010000001.1"/>
</dbReference>
<evidence type="ECO:0000256" key="1">
    <source>
        <dbReference type="PROSITE-ProRule" id="PRU00339"/>
    </source>
</evidence>
<dbReference type="EMBL" id="JAUSWJ010000001">
    <property type="protein sequence ID" value="MDQ0514726.1"/>
    <property type="molecule type" value="Genomic_DNA"/>
</dbReference>
<feature type="repeat" description="TPR" evidence="1">
    <location>
        <begin position="103"/>
        <end position="136"/>
    </location>
</feature>
<evidence type="ECO:0000313" key="4">
    <source>
        <dbReference type="Proteomes" id="UP001223743"/>
    </source>
</evidence>
<organism evidence="3 4">
    <name type="scientific">Kaistia geumhonensis</name>
    <dbReference type="NCBI Taxonomy" id="410839"/>
    <lineage>
        <taxon>Bacteria</taxon>
        <taxon>Pseudomonadati</taxon>
        <taxon>Pseudomonadota</taxon>
        <taxon>Alphaproteobacteria</taxon>
        <taxon>Hyphomicrobiales</taxon>
        <taxon>Kaistiaceae</taxon>
        <taxon>Kaistia</taxon>
    </lineage>
</organism>
<dbReference type="Proteomes" id="UP001223743">
    <property type="component" value="Unassembled WGS sequence"/>
</dbReference>
<keyword evidence="2" id="KW-0732">Signal</keyword>
<sequence length="187" mass="19698">MTSMSRWTARSAAAFALALLAALPAVAASGGSGGSSGGGGGMPAEQVCKKGLVWSKSLERCVKPQSGSLSDQELTEQGRALALAGHYENALIVLDAVGNKQDATVLTYIGYSHRKMGDVDTGIRFYKQALAIEPGNLNTREYLGEGYASAGRIEEAKAELAMLEKLCGSKTCEQYEDLSSFIETGHE</sequence>
<keyword evidence="4" id="KW-1185">Reference proteome</keyword>
<evidence type="ECO:0000313" key="3">
    <source>
        <dbReference type="EMBL" id="MDQ0514726.1"/>
    </source>
</evidence>
<feature type="signal peptide" evidence="2">
    <location>
        <begin position="1"/>
        <end position="27"/>
    </location>
</feature>
<dbReference type="InterPro" id="IPR011990">
    <property type="entry name" value="TPR-like_helical_dom_sf"/>
</dbReference>
<dbReference type="SUPFAM" id="SSF48452">
    <property type="entry name" value="TPR-like"/>
    <property type="match status" value="1"/>
</dbReference>